<dbReference type="InterPro" id="IPR035906">
    <property type="entry name" value="MetI-like_sf"/>
</dbReference>
<gene>
    <name evidence="8" type="ORF">RYX45_23240</name>
</gene>
<name>A0AAJ2NT17_ALKPS</name>
<evidence type="ECO:0000256" key="7">
    <source>
        <dbReference type="SAM" id="Phobius"/>
    </source>
</evidence>
<evidence type="ECO:0000256" key="4">
    <source>
        <dbReference type="ARBA" id="ARBA00022692"/>
    </source>
</evidence>
<evidence type="ECO:0000313" key="9">
    <source>
        <dbReference type="Proteomes" id="UP001285636"/>
    </source>
</evidence>
<keyword evidence="6 7" id="KW-0472">Membrane</keyword>
<evidence type="ECO:0000256" key="5">
    <source>
        <dbReference type="ARBA" id="ARBA00022989"/>
    </source>
</evidence>
<proteinExistence type="predicted"/>
<protein>
    <submittedName>
        <fullName evidence="8">Carbohydrate ABC transporter permease</fullName>
    </submittedName>
</protein>
<dbReference type="Proteomes" id="UP001285636">
    <property type="component" value="Unassembled WGS sequence"/>
</dbReference>
<dbReference type="PANTHER" id="PTHR43744:SF8">
    <property type="entry name" value="SN-GLYCEROL-3-PHOSPHATE TRANSPORT SYSTEM PERMEASE PROTEIN UGPE"/>
    <property type="match status" value="1"/>
</dbReference>
<dbReference type="PANTHER" id="PTHR43744">
    <property type="entry name" value="ABC TRANSPORTER PERMEASE PROTEIN MG189-RELATED-RELATED"/>
    <property type="match status" value="1"/>
</dbReference>
<comment type="caution">
    <text evidence="8">The sequence shown here is derived from an EMBL/GenBank/DDBJ whole genome shotgun (WGS) entry which is preliminary data.</text>
</comment>
<keyword evidence="5 7" id="KW-1133">Transmembrane helix</keyword>
<evidence type="ECO:0000256" key="3">
    <source>
        <dbReference type="ARBA" id="ARBA00022475"/>
    </source>
</evidence>
<evidence type="ECO:0000256" key="2">
    <source>
        <dbReference type="ARBA" id="ARBA00022448"/>
    </source>
</evidence>
<sequence length="68" mass="7742">GEFLWQFTVLRDPENYTIQVALAQLSNTRNVDFGMIMSGVFWATLPLLVIFLLFNKLFISSITEGSVK</sequence>
<organism evidence="8 9">
    <name type="scientific">Alkalihalophilus pseudofirmus</name>
    <name type="common">Bacillus pseudofirmus</name>
    <dbReference type="NCBI Taxonomy" id="79885"/>
    <lineage>
        <taxon>Bacteria</taxon>
        <taxon>Bacillati</taxon>
        <taxon>Bacillota</taxon>
        <taxon>Bacilli</taxon>
        <taxon>Bacillales</taxon>
        <taxon>Bacillaceae</taxon>
        <taxon>Alkalihalophilus</taxon>
    </lineage>
</organism>
<keyword evidence="3" id="KW-1003">Cell membrane</keyword>
<dbReference type="AlphaFoldDB" id="A0AAJ2NT17"/>
<evidence type="ECO:0000256" key="1">
    <source>
        <dbReference type="ARBA" id="ARBA00004651"/>
    </source>
</evidence>
<dbReference type="GO" id="GO:0005886">
    <property type="term" value="C:plasma membrane"/>
    <property type="evidence" value="ECO:0007669"/>
    <property type="project" value="UniProtKB-SubCell"/>
</dbReference>
<keyword evidence="4 7" id="KW-0812">Transmembrane</keyword>
<accession>A0AAJ2NT17</accession>
<feature type="transmembrane region" description="Helical" evidence="7">
    <location>
        <begin position="33"/>
        <end position="54"/>
    </location>
</feature>
<keyword evidence="2" id="KW-0813">Transport</keyword>
<reference evidence="8" key="1">
    <citation type="submission" date="2023-10" db="EMBL/GenBank/DDBJ databases">
        <title>Screening of Alkalihalophilus pseudofirmusBZ-TG-HK211 and Its Alleviation of Salt Stress on Rapeseed Growth.</title>
        <authorList>
            <person name="Zhao B."/>
            <person name="Guo T."/>
        </authorList>
    </citation>
    <scope>NUCLEOTIDE SEQUENCE</scope>
    <source>
        <strain evidence="8">BZ-TG-HK211</strain>
    </source>
</reference>
<evidence type="ECO:0000256" key="6">
    <source>
        <dbReference type="ARBA" id="ARBA00023136"/>
    </source>
</evidence>
<dbReference type="Gene3D" id="1.10.3720.10">
    <property type="entry name" value="MetI-like"/>
    <property type="match status" value="1"/>
</dbReference>
<dbReference type="EMBL" id="JAWJAY010000905">
    <property type="protein sequence ID" value="MDV2888081.1"/>
    <property type="molecule type" value="Genomic_DNA"/>
</dbReference>
<evidence type="ECO:0000313" key="8">
    <source>
        <dbReference type="EMBL" id="MDV2888081.1"/>
    </source>
</evidence>
<dbReference type="SUPFAM" id="SSF161098">
    <property type="entry name" value="MetI-like"/>
    <property type="match status" value="1"/>
</dbReference>
<comment type="subcellular location">
    <subcellularLocation>
        <location evidence="1">Cell membrane</location>
        <topology evidence="1">Multi-pass membrane protein</topology>
    </subcellularLocation>
</comment>
<feature type="non-terminal residue" evidence="8">
    <location>
        <position position="1"/>
    </location>
</feature>